<dbReference type="SUPFAM" id="SSF50249">
    <property type="entry name" value="Nucleic acid-binding proteins"/>
    <property type="match status" value="1"/>
</dbReference>
<dbReference type="SUPFAM" id="SSF47095">
    <property type="entry name" value="HMG-box"/>
    <property type="match status" value="2"/>
</dbReference>
<dbReference type="AlphaFoldDB" id="A0A507F0L2"/>
<dbReference type="PROSITE" id="PS50935">
    <property type="entry name" value="SSB"/>
    <property type="match status" value="1"/>
</dbReference>
<dbReference type="SMART" id="SM00398">
    <property type="entry name" value="HMG"/>
    <property type="match status" value="2"/>
</dbReference>
<accession>A0A507F0L2</accession>
<comment type="caution">
    <text evidence="4">The sequence shown here is derived from an EMBL/GenBank/DDBJ whole genome shotgun (WGS) entry which is preliminary data.</text>
</comment>
<feature type="DNA-binding region" description="HMG box" evidence="2">
    <location>
        <begin position="74"/>
        <end position="148"/>
    </location>
</feature>
<dbReference type="InterPro" id="IPR036910">
    <property type="entry name" value="HMG_box_dom_sf"/>
</dbReference>
<dbReference type="Pfam" id="PF00436">
    <property type="entry name" value="SSB"/>
    <property type="match status" value="1"/>
</dbReference>
<name>A0A507F0L2_9FUNG</name>
<dbReference type="Gene3D" id="1.10.30.10">
    <property type="entry name" value="High mobility group box domain"/>
    <property type="match status" value="2"/>
</dbReference>
<dbReference type="PROSITE" id="PS50118">
    <property type="entry name" value="HMG_BOX_2"/>
    <property type="match status" value="2"/>
</dbReference>
<keyword evidence="1 2" id="KW-0238">DNA-binding</keyword>
<dbReference type="InterPro" id="IPR000424">
    <property type="entry name" value="Primosome_PriB/ssb"/>
</dbReference>
<dbReference type="PANTHER" id="PTHR48112:SF22">
    <property type="entry name" value="MITOCHONDRIAL TRANSCRIPTION FACTOR A, ISOFORM B"/>
    <property type="match status" value="1"/>
</dbReference>
<dbReference type="Proteomes" id="UP000320333">
    <property type="component" value="Unassembled WGS sequence"/>
</dbReference>
<dbReference type="CDD" id="cd04496">
    <property type="entry name" value="SSB_OBF"/>
    <property type="match status" value="1"/>
</dbReference>
<dbReference type="GO" id="GO:0005634">
    <property type="term" value="C:nucleus"/>
    <property type="evidence" value="ECO:0007669"/>
    <property type="project" value="UniProtKB-UniRule"/>
</dbReference>
<dbReference type="Gene3D" id="2.40.50.140">
    <property type="entry name" value="Nucleic acid-binding proteins"/>
    <property type="match status" value="1"/>
</dbReference>
<dbReference type="GO" id="GO:0003697">
    <property type="term" value="F:single-stranded DNA binding"/>
    <property type="evidence" value="ECO:0007669"/>
    <property type="project" value="InterPro"/>
</dbReference>
<organism evidence="4 5">
    <name type="scientific">Chytriomyces confervae</name>
    <dbReference type="NCBI Taxonomy" id="246404"/>
    <lineage>
        <taxon>Eukaryota</taxon>
        <taxon>Fungi</taxon>
        <taxon>Fungi incertae sedis</taxon>
        <taxon>Chytridiomycota</taxon>
        <taxon>Chytridiomycota incertae sedis</taxon>
        <taxon>Chytridiomycetes</taxon>
        <taxon>Chytridiales</taxon>
        <taxon>Chytriomycetaceae</taxon>
        <taxon>Chytriomyces</taxon>
    </lineage>
</organism>
<dbReference type="InterPro" id="IPR012340">
    <property type="entry name" value="NA-bd_OB-fold"/>
</dbReference>
<feature type="domain" description="HMG box" evidence="3">
    <location>
        <begin position="74"/>
        <end position="148"/>
    </location>
</feature>
<evidence type="ECO:0000256" key="2">
    <source>
        <dbReference type="PROSITE-ProRule" id="PRU00267"/>
    </source>
</evidence>
<protein>
    <recommendedName>
        <fullName evidence="3">HMG box domain-containing protein</fullName>
    </recommendedName>
</protein>
<proteinExistence type="predicted"/>
<feature type="DNA-binding region" description="HMG box" evidence="2">
    <location>
        <begin position="185"/>
        <end position="246"/>
    </location>
</feature>
<dbReference type="InterPro" id="IPR050342">
    <property type="entry name" value="HMGB"/>
</dbReference>
<reference evidence="4 5" key="1">
    <citation type="journal article" date="2019" name="Sci. Rep.">
        <title>Comparative genomics of chytrid fungi reveal insights into the obligate biotrophic and pathogenic lifestyle of Synchytrium endobioticum.</title>
        <authorList>
            <person name="van de Vossenberg B.T.L.H."/>
            <person name="Warris S."/>
            <person name="Nguyen H.D.T."/>
            <person name="van Gent-Pelzer M.P.E."/>
            <person name="Joly D.L."/>
            <person name="van de Geest H.C."/>
            <person name="Bonants P.J.M."/>
            <person name="Smith D.S."/>
            <person name="Levesque C.A."/>
            <person name="van der Lee T.A.J."/>
        </authorList>
    </citation>
    <scope>NUCLEOTIDE SEQUENCE [LARGE SCALE GENOMIC DNA]</scope>
    <source>
        <strain evidence="4 5">CBS 675.73</strain>
    </source>
</reference>
<evidence type="ECO:0000313" key="4">
    <source>
        <dbReference type="EMBL" id="TPX69215.1"/>
    </source>
</evidence>
<dbReference type="InterPro" id="IPR009071">
    <property type="entry name" value="HMG_box_dom"/>
</dbReference>
<evidence type="ECO:0000313" key="5">
    <source>
        <dbReference type="Proteomes" id="UP000320333"/>
    </source>
</evidence>
<keyword evidence="2" id="KW-0539">Nucleus</keyword>
<dbReference type="EMBL" id="QEAP01000321">
    <property type="protein sequence ID" value="TPX69215.1"/>
    <property type="molecule type" value="Genomic_DNA"/>
</dbReference>
<dbReference type="Pfam" id="PF00505">
    <property type="entry name" value="HMG_box"/>
    <property type="match status" value="2"/>
</dbReference>
<dbReference type="OrthoDB" id="1078367at2759"/>
<gene>
    <name evidence="4" type="ORF">CcCBS67573_g06895</name>
</gene>
<dbReference type="GO" id="GO:0006357">
    <property type="term" value="P:regulation of transcription by RNA polymerase II"/>
    <property type="evidence" value="ECO:0007669"/>
    <property type="project" value="TreeGrafter"/>
</dbReference>
<dbReference type="STRING" id="246404.A0A507F0L2"/>
<dbReference type="PANTHER" id="PTHR48112">
    <property type="entry name" value="HIGH MOBILITY GROUP PROTEIN DSP1"/>
    <property type="match status" value="1"/>
</dbReference>
<feature type="domain" description="HMG box" evidence="3">
    <location>
        <begin position="185"/>
        <end position="246"/>
    </location>
</feature>
<dbReference type="CDD" id="cd00084">
    <property type="entry name" value="HMG-box_SF"/>
    <property type="match status" value="1"/>
</dbReference>
<evidence type="ECO:0000259" key="3">
    <source>
        <dbReference type="PROSITE" id="PS50118"/>
    </source>
</evidence>
<evidence type="ECO:0000256" key="1">
    <source>
        <dbReference type="ARBA" id="ARBA00023125"/>
    </source>
</evidence>
<sequence>MSLSSLHRLPSLVRLMQLNPLQFFGSLQARFGSNQTVDAEPIKAPVADFMKEQRKILLLKSQLSNLPQPTREIPKQPPSAYILFCKDHRSQVTDLGHVAELPKGERPKAIMKELAELWKVATNSEREKYLTEAQQLKQTYNEQLSKHQEESTLDDLLLDQTRLQMENSLARAERNVERILDPQLPKRPDNAYVLFLKSENAYKRGAKGVQEGAAKWKTLGDFEKEPFLKSAEQLRETYERAMAERKKSTAASAGKVSVKQRSSHKTRLETLGKAEDCCTDLSVLTSQTQSFASSVNKTILLGHVGRTPEFRPFPDQLEGSPTRGVWSFTLATDHFSKKSGDTEWTKSVDWHTVKHFGSADKPMYAKKVVEKGTLVQVQGRMTYYRSDDKGRVYASVIADQVGAVSSKRASGAAAGTASAGMAVQEI</sequence>
<keyword evidence="5" id="KW-1185">Reference proteome</keyword>